<dbReference type="Proteomes" id="UP000288812">
    <property type="component" value="Unassembled WGS sequence"/>
</dbReference>
<dbReference type="RefSeq" id="WP_127724621.1">
    <property type="nucleotide sequence ID" value="NZ_RLIH01000008.1"/>
</dbReference>
<gene>
    <name evidence="2" type="primary">csaB</name>
    <name evidence="2" type="ORF">EF514_06515</name>
</gene>
<dbReference type="PANTHER" id="PTHR36836:SF1">
    <property type="entry name" value="COLANIC ACID BIOSYNTHESIS PROTEIN WCAK"/>
    <property type="match status" value="1"/>
</dbReference>
<evidence type="ECO:0000259" key="1">
    <source>
        <dbReference type="Pfam" id="PF04230"/>
    </source>
</evidence>
<dbReference type="GO" id="GO:0016740">
    <property type="term" value="F:transferase activity"/>
    <property type="evidence" value="ECO:0007669"/>
    <property type="project" value="UniProtKB-KW"/>
</dbReference>
<dbReference type="InterPro" id="IPR007345">
    <property type="entry name" value="Polysacch_pyruvyl_Trfase"/>
</dbReference>
<dbReference type="OrthoDB" id="3199616at2"/>
<keyword evidence="2" id="KW-0808">Transferase</keyword>
<evidence type="ECO:0000313" key="3">
    <source>
        <dbReference type="Proteomes" id="UP000288812"/>
    </source>
</evidence>
<dbReference type="PANTHER" id="PTHR36836">
    <property type="entry name" value="COLANIC ACID BIOSYNTHESIS PROTEIN WCAK"/>
    <property type="match status" value="1"/>
</dbReference>
<dbReference type="NCBIfam" id="TIGR03609">
    <property type="entry name" value="S_layer_CsaB"/>
    <property type="match status" value="1"/>
</dbReference>
<dbReference type="InterPro" id="IPR019896">
    <property type="entry name" value="Polysacch_pyruvyl_Trfase_CsaB"/>
</dbReference>
<dbReference type="Pfam" id="PF04230">
    <property type="entry name" value="PS_pyruv_trans"/>
    <property type="match status" value="1"/>
</dbReference>
<accession>A0A437S6F6</accession>
<name>A0A437S6F6_9FIRM</name>
<dbReference type="AlphaFoldDB" id="A0A437S6F6"/>
<reference evidence="2 3" key="1">
    <citation type="submission" date="2018-11" db="EMBL/GenBank/DDBJ databases">
        <title>Genome sequencing and assembly of Anaerosphaera sp. nov., GS7-6-2.</title>
        <authorList>
            <person name="Rettenmaier R."/>
            <person name="Liebl W."/>
            <person name="Zverlov V."/>
        </authorList>
    </citation>
    <scope>NUCLEOTIDE SEQUENCE [LARGE SCALE GENOMIC DNA]</scope>
    <source>
        <strain evidence="2 3">GS7-6-2</strain>
    </source>
</reference>
<sequence length="372" mass="42720">MTNILQSKGKILVSGYYGYNNIGDEAILKGLVDGISSKCDAEIVVLSKNPDWTTMKYDVKSVNRSKLFEIIRAIRSCDMILLGGGSLLQDITSKKSILYYLAILRLGMLFKKKTFIYSQGIGPITLKRNRALTRRILNKVDFINVRDSQSARELKELGVNREILITTDTVFGINKPSNEEGSRILSKIGVSEDKLNIAFTIINWKTYGARTVKEVIKSIDDLLKEQDVNIILIPFFYHLDLNIEREIYENLRQRHSNIYLVEEYLHVESYLSLIGNMDIMVSMRLHGLVFSTLMGAYPIGISYDPKIDGFMKELNRVQRMYVEDFKSTEVVEEVLYAIENLETLKEETKSHLDKFYSLTNNHNEAVKEVLER</sequence>
<evidence type="ECO:0000313" key="2">
    <source>
        <dbReference type="EMBL" id="RVU54574.1"/>
    </source>
</evidence>
<feature type="domain" description="Polysaccharide pyruvyl transferase" evidence="1">
    <location>
        <begin position="21"/>
        <end position="305"/>
    </location>
</feature>
<dbReference type="EMBL" id="RLIH01000008">
    <property type="protein sequence ID" value="RVU54574.1"/>
    <property type="molecule type" value="Genomic_DNA"/>
</dbReference>
<keyword evidence="3" id="KW-1185">Reference proteome</keyword>
<proteinExistence type="predicted"/>
<organism evidence="2 3">
    <name type="scientific">Anaerosphaera multitolerans</name>
    <dbReference type="NCBI Taxonomy" id="2487351"/>
    <lineage>
        <taxon>Bacteria</taxon>
        <taxon>Bacillati</taxon>
        <taxon>Bacillota</taxon>
        <taxon>Tissierellia</taxon>
        <taxon>Tissierellales</taxon>
        <taxon>Peptoniphilaceae</taxon>
        <taxon>Anaerosphaera</taxon>
    </lineage>
</organism>
<comment type="caution">
    <text evidence="2">The sequence shown here is derived from an EMBL/GenBank/DDBJ whole genome shotgun (WGS) entry which is preliminary data.</text>
</comment>
<protein>
    <submittedName>
        <fullName evidence="2">Polysaccharide pyruvyl transferase CsaB</fullName>
    </submittedName>
</protein>